<dbReference type="InterPro" id="IPR056798">
    <property type="entry name" value="ADH_Fe_C"/>
</dbReference>
<dbReference type="Gene3D" id="1.20.1090.10">
    <property type="entry name" value="Dehydroquinate synthase-like - alpha domain"/>
    <property type="match status" value="1"/>
</dbReference>
<dbReference type="PANTHER" id="PTHR11496">
    <property type="entry name" value="ALCOHOL DEHYDROGENASE"/>
    <property type="match status" value="1"/>
</dbReference>
<dbReference type="CDD" id="cd08192">
    <property type="entry name" value="MAR-like"/>
    <property type="match status" value="1"/>
</dbReference>
<dbReference type="EMBL" id="JAQIZZ010000005">
    <property type="protein sequence ID" value="KAJ5541080.1"/>
    <property type="molecule type" value="Genomic_DNA"/>
</dbReference>
<sequence length="401" mass="43589">MSYHDSRNVLDGGNGSLKSSTRPLSGNYVPNRLKALYYGPDTIESHLLSCLPTEISKAFIITGNSLATKTPLIKGLESLFSPKHHAGTYSGITEHSFQAQVEEAASRLKQDTSIDTIISVGGGSPMDSAKNITYVVHDSTGRWLSHITIPTTLSAGECTPGAGFTRADGIKGILINPALYPDYIIYDPKFGLYTPPRLFLSTGIRALDHAVESQYHQSVTYVPSRIIALNAITELFRLLPKYKANPKDEDTITALFLAAFSSLGFFGQNMGGRLGLSHRLGYALGSPYGIPHGITSCMTLGPVVKLQARQDEKSAESIAAILPYISEKQSGNNFEDSDLVGDRILQLVQEIGLKSDLTTENVGKDQVDIICACATRLEAGETSAEERQFWNSVRELVESLW</sequence>
<dbReference type="PANTHER" id="PTHR11496:SF97">
    <property type="entry name" value="ALCOHOL DEHYDROGENASE IRON-TYPE_GLYCEROL DEHYDROGENASE GLDA DOMAIN-CONTAINING PROTEIN"/>
    <property type="match status" value="1"/>
</dbReference>
<evidence type="ECO:0008006" key="7">
    <source>
        <dbReference type="Google" id="ProtNLM"/>
    </source>
</evidence>
<comment type="caution">
    <text evidence="5">The sequence shown here is derived from an EMBL/GenBank/DDBJ whole genome shotgun (WGS) entry which is preliminary data.</text>
</comment>
<dbReference type="SUPFAM" id="SSF56796">
    <property type="entry name" value="Dehydroquinate synthase-like"/>
    <property type="match status" value="1"/>
</dbReference>
<dbReference type="InterPro" id="IPR039697">
    <property type="entry name" value="Alcohol_dehydrogenase_Fe"/>
</dbReference>
<evidence type="ECO:0000313" key="5">
    <source>
        <dbReference type="EMBL" id="KAJ5541080.1"/>
    </source>
</evidence>
<evidence type="ECO:0000259" key="3">
    <source>
        <dbReference type="Pfam" id="PF00465"/>
    </source>
</evidence>
<dbReference type="Gene3D" id="3.40.50.1970">
    <property type="match status" value="1"/>
</dbReference>
<accession>A0AAD6GGC4</accession>
<dbReference type="Proteomes" id="UP001220324">
    <property type="component" value="Unassembled WGS sequence"/>
</dbReference>
<dbReference type="AlphaFoldDB" id="A0AAD6GGC4"/>
<gene>
    <name evidence="5" type="ORF">N7494_006156</name>
</gene>
<evidence type="ECO:0000256" key="2">
    <source>
        <dbReference type="SAM" id="MobiDB-lite"/>
    </source>
</evidence>
<proteinExistence type="predicted"/>
<feature type="region of interest" description="Disordered" evidence="2">
    <location>
        <begin position="1"/>
        <end position="24"/>
    </location>
</feature>
<evidence type="ECO:0000259" key="4">
    <source>
        <dbReference type="Pfam" id="PF25137"/>
    </source>
</evidence>
<dbReference type="PROSITE" id="PS00060">
    <property type="entry name" value="ADH_IRON_2"/>
    <property type="match status" value="1"/>
</dbReference>
<reference evidence="5 6" key="1">
    <citation type="journal article" date="2023" name="IMA Fungus">
        <title>Comparative genomic study of the Penicillium genus elucidates a diverse pangenome and 15 lateral gene transfer events.</title>
        <authorList>
            <person name="Petersen C."/>
            <person name="Sorensen T."/>
            <person name="Nielsen M.R."/>
            <person name="Sondergaard T.E."/>
            <person name="Sorensen J.L."/>
            <person name="Fitzpatrick D.A."/>
            <person name="Frisvad J.C."/>
            <person name="Nielsen K.L."/>
        </authorList>
    </citation>
    <scope>NUCLEOTIDE SEQUENCE [LARGE SCALE GENOMIC DNA]</scope>
    <source>
        <strain evidence="5 6">IBT 35679</strain>
    </source>
</reference>
<feature type="domain" description="Fe-containing alcohol dehydrogenase-like C-terminal" evidence="4">
    <location>
        <begin position="201"/>
        <end position="375"/>
    </location>
</feature>
<feature type="domain" description="Alcohol dehydrogenase iron-type/glycerol dehydrogenase GldA" evidence="3">
    <location>
        <begin position="37"/>
        <end position="188"/>
    </location>
</feature>
<organism evidence="5 6">
    <name type="scientific">Penicillium frequentans</name>
    <dbReference type="NCBI Taxonomy" id="3151616"/>
    <lineage>
        <taxon>Eukaryota</taxon>
        <taxon>Fungi</taxon>
        <taxon>Dikarya</taxon>
        <taxon>Ascomycota</taxon>
        <taxon>Pezizomycotina</taxon>
        <taxon>Eurotiomycetes</taxon>
        <taxon>Eurotiomycetidae</taxon>
        <taxon>Eurotiales</taxon>
        <taxon>Aspergillaceae</taxon>
        <taxon>Penicillium</taxon>
    </lineage>
</organism>
<dbReference type="GO" id="GO:0004022">
    <property type="term" value="F:alcohol dehydrogenase (NAD+) activity"/>
    <property type="evidence" value="ECO:0007669"/>
    <property type="project" value="TreeGrafter"/>
</dbReference>
<protein>
    <recommendedName>
        <fullName evidence="7">Alcohol dehydrogenase iron-type/glycerol dehydrogenase GldA domain-containing protein</fullName>
    </recommendedName>
</protein>
<keyword evidence="6" id="KW-1185">Reference proteome</keyword>
<keyword evidence="1" id="KW-0560">Oxidoreductase</keyword>
<dbReference type="Pfam" id="PF25137">
    <property type="entry name" value="ADH_Fe_C"/>
    <property type="match status" value="1"/>
</dbReference>
<evidence type="ECO:0000256" key="1">
    <source>
        <dbReference type="ARBA" id="ARBA00023002"/>
    </source>
</evidence>
<name>A0AAD6GGC4_9EURO</name>
<evidence type="ECO:0000313" key="6">
    <source>
        <dbReference type="Proteomes" id="UP001220324"/>
    </source>
</evidence>
<dbReference type="GO" id="GO:0046872">
    <property type="term" value="F:metal ion binding"/>
    <property type="evidence" value="ECO:0007669"/>
    <property type="project" value="InterPro"/>
</dbReference>
<dbReference type="InterPro" id="IPR018211">
    <property type="entry name" value="ADH_Fe_CS"/>
</dbReference>
<dbReference type="GO" id="GO:0005739">
    <property type="term" value="C:mitochondrion"/>
    <property type="evidence" value="ECO:0007669"/>
    <property type="project" value="TreeGrafter"/>
</dbReference>
<dbReference type="Pfam" id="PF00465">
    <property type="entry name" value="Fe-ADH"/>
    <property type="match status" value="1"/>
</dbReference>
<dbReference type="InterPro" id="IPR001670">
    <property type="entry name" value="ADH_Fe/GldA"/>
</dbReference>